<evidence type="ECO:0000313" key="1">
    <source>
        <dbReference type="EMBL" id="RUT00574.1"/>
    </source>
</evidence>
<organism evidence="1 2">
    <name type="scientific">Dulcicalothrix desertica PCC 7102</name>
    <dbReference type="NCBI Taxonomy" id="232991"/>
    <lineage>
        <taxon>Bacteria</taxon>
        <taxon>Bacillati</taxon>
        <taxon>Cyanobacteriota</taxon>
        <taxon>Cyanophyceae</taxon>
        <taxon>Nostocales</taxon>
        <taxon>Calotrichaceae</taxon>
        <taxon>Dulcicalothrix</taxon>
    </lineage>
</organism>
<dbReference type="EMBL" id="RSCL01000023">
    <property type="protein sequence ID" value="RUT00574.1"/>
    <property type="molecule type" value="Genomic_DNA"/>
</dbReference>
<reference evidence="1" key="2">
    <citation type="journal article" date="2019" name="Genome Biol. Evol.">
        <title>Day and night: Metabolic profiles and evolutionary relationships of six axenic non-marine cyanobacteria.</title>
        <authorList>
            <person name="Will S.E."/>
            <person name="Henke P."/>
            <person name="Boedeker C."/>
            <person name="Huang S."/>
            <person name="Brinkmann H."/>
            <person name="Rohde M."/>
            <person name="Jarek M."/>
            <person name="Friedl T."/>
            <person name="Seufert S."/>
            <person name="Schumacher M."/>
            <person name="Overmann J."/>
            <person name="Neumann-Schaal M."/>
            <person name="Petersen J."/>
        </authorList>
    </citation>
    <scope>NUCLEOTIDE SEQUENCE [LARGE SCALE GENOMIC DNA]</scope>
    <source>
        <strain evidence="1">PCC 7102</strain>
    </source>
</reference>
<dbReference type="AlphaFoldDB" id="A0A3S1CFM6"/>
<comment type="caution">
    <text evidence="1">The sequence shown here is derived from an EMBL/GenBank/DDBJ whole genome shotgun (WGS) entry which is preliminary data.</text>
</comment>
<reference evidence="1" key="1">
    <citation type="submission" date="2018-12" db="EMBL/GenBank/DDBJ databases">
        <authorList>
            <person name="Will S."/>
            <person name="Neumann-Schaal M."/>
            <person name="Henke P."/>
        </authorList>
    </citation>
    <scope>NUCLEOTIDE SEQUENCE</scope>
    <source>
        <strain evidence="1">PCC 7102</strain>
    </source>
</reference>
<keyword evidence="2" id="KW-1185">Reference proteome</keyword>
<name>A0A3S1CFM6_9CYAN</name>
<accession>A0A3S1CFM6</accession>
<proteinExistence type="predicted"/>
<dbReference type="Proteomes" id="UP000271624">
    <property type="component" value="Unassembled WGS sequence"/>
</dbReference>
<gene>
    <name evidence="1" type="ORF">DSM106972_073450</name>
</gene>
<protein>
    <submittedName>
        <fullName evidence="1">Uncharacterized protein</fullName>
    </submittedName>
</protein>
<evidence type="ECO:0000313" key="2">
    <source>
        <dbReference type="Proteomes" id="UP000271624"/>
    </source>
</evidence>
<sequence>MCKISLSNRFDFNILLTFYSKGFTCIFREIFIQYLSIEIDKDLKKAMIIKKQAFRGL</sequence>